<dbReference type="EMBL" id="FXTP01000002">
    <property type="protein sequence ID" value="SMO42356.1"/>
    <property type="molecule type" value="Genomic_DNA"/>
</dbReference>
<proteinExistence type="predicted"/>
<protein>
    <submittedName>
        <fullName evidence="1">Uncharacterized protein</fullName>
    </submittedName>
</protein>
<evidence type="ECO:0000313" key="1">
    <source>
        <dbReference type="EMBL" id="SMO42356.1"/>
    </source>
</evidence>
<keyword evidence="2" id="KW-1185">Reference proteome</keyword>
<evidence type="ECO:0000313" key="2">
    <source>
        <dbReference type="Proteomes" id="UP000317557"/>
    </source>
</evidence>
<name>A0A521B5L9_9BACT</name>
<dbReference type="Proteomes" id="UP000317557">
    <property type="component" value="Unassembled WGS sequence"/>
</dbReference>
<reference evidence="1 2" key="1">
    <citation type="submission" date="2017-05" db="EMBL/GenBank/DDBJ databases">
        <authorList>
            <person name="Varghese N."/>
            <person name="Submissions S."/>
        </authorList>
    </citation>
    <scope>NUCLEOTIDE SEQUENCE [LARGE SCALE GENOMIC DNA]</scope>
    <source>
        <strain evidence="1 2">DSM 21985</strain>
    </source>
</reference>
<dbReference type="AlphaFoldDB" id="A0A521B5L9"/>
<accession>A0A521B5L9</accession>
<organism evidence="1 2">
    <name type="scientific">Gracilimonas mengyeensis</name>
    <dbReference type="NCBI Taxonomy" id="1302730"/>
    <lineage>
        <taxon>Bacteria</taxon>
        <taxon>Pseudomonadati</taxon>
        <taxon>Balneolota</taxon>
        <taxon>Balneolia</taxon>
        <taxon>Balneolales</taxon>
        <taxon>Balneolaceae</taxon>
        <taxon>Gracilimonas</taxon>
    </lineage>
</organism>
<sequence>MGKLPIEQAIIFLKTEIRGAYSNQNRDKKLRAISYIDIKLGG</sequence>
<gene>
    <name evidence="1" type="ORF">SAMN06265219_10234</name>
</gene>